<accession>A0AAW4IXK3</accession>
<comment type="caution">
    <text evidence="2">The sequence shown here is derived from an EMBL/GenBank/DDBJ whole genome shotgun (WGS) entry which is preliminary data.</text>
</comment>
<keyword evidence="1" id="KW-0472">Membrane</keyword>
<evidence type="ECO:0000313" key="3">
    <source>
        <dbReference type="Proteomes" id="UP000668068"/>
    </source>
</evidence>
<feature type="transmembrane region" description="Helical" evidence="1">
    <location>
        <begin position="387"/>
        <end position="411"/>
    </location>
</feature>
<proteinExistence type="predicted"/>
<dbReference type="AlphaFoldDB" id="A0AAW4IXK3"/>
<feature type="transmembrane region" description="Helical" evidence="1">
    <location>
        <begin position="263"/>
        <end position="282"/>
    </location>
</feature>
<dbReference type="EMBL" id="JAENQP010000004">
    <property type="protein sequence ID" value="MBO3358940.1"/>
    <property type="molecule type" value="Genomic_DNA"/>
</dbReference>
<dbReference type="Proteomes" id="UP000668068">
    <property type="component" value="Unassembled WGS sequence"/>
</dbReference>
<reference evidence="2" key="1">
    <citation type="submission" date="2020-12" db="EMBL/GenBank/DDBJ databases">
        <title>Comparative genomics of Clostridium perfringens reveals patterns of host-associated phylogenetic clades and virulence factors.</title>
        <authorList>
            <person name="Smith A.H."/>
            <person name="Geier R."/>
        </authorList>
    </citation>
    <scope>NUCLEOTIDE SEQUENCE</scope>
    <source>
        <strain evidence="2">CHD30677R</strain>
    </source>
</reference>
<feature type="transmembrane region" description="Helical" evidence="1">
    <location>
        <begin position="423"/>
        <end position="446"/>
    </location>
</feature>
<sequence length="477" mass="56168">MKKNFLKSFELIISLISIVLCLVSNPINGYNILFLIPLTYFCCRILSKYTYYDYNKNFAYLVLNFLTFLKYSIMPILIIIMEDYYGGVLTNQIPESSYVRIAIVMLIIECVNIFFIMELYRRYSMKSTKNIRITREIKINPAMIVFFLISMILIFKYMDSFLPYKFFVIDNKYTTVAIDSNVDGLIKIFFYLFKLFIMLYFIQFFIKKYKKSNNFINIIGIIVILILYLGINTSISRWSLVIPTIIIFYILRELWFKNMKNKIVMVTIILTLIISFVSISLYKFNWLFKNRDISEVTSKEVVTILASQIQEYISGPRAVAQGIQAADIYDKDINLETMINDFTGSIPFISKFVNQDDRINIYYNYLLKGTDKEATQIMPMITIGYSYFSIAFCYVFIDVCVLLSLYCGNLANNKKDLFRKYIYSYLCFWLAMCIGFNTQIIFGWFISSFVPFILVLNVNDKFTFKKNTKNKPINILN</sequence>
<evidence type="ECO:0008006" key="4">
    <source>
        <dbReference type="Google" id="ProtNLM"/>
    </source>
</evidence>
<evidence type="ECO:0000256" key="1">
    <source>
        <dbReference type="SAM" id="Phobius"/>
    </source>
</evidence>
<protein>
    <recommendedName>
        <fullName evidence="4">Oligosaccharide repeat unit polymerase</fullName>
    </recommendedName>
</protein>
<feature type="transmembrane region" description="Helical" evidence="1">
    <location>
        <begin position="235"/>
        <end position="251"/>
    </location>
</feature>
<feature type="transmembrane region" description="Helical" evidence="1">
    <location>
        <begin position="141"/>
        <end position="158"/>
    </location>
</feature>
<gene>
    <name evidence="2" type="ORF">JJB47_09110</name>
</gene>
<organism evidence="2 3">
    <name type="scientific">Clostridium perfringens</name>
    <dbReference type="NCBI Taxonomy" id="1502"/>
    <lineage>
        <taxon>Bacteria</taxon>
        <taxon>Bacillati</taxon>
        <taxon>Bacillota</taxon>
        <taxon>Clostridia</taxon>
        <taxon>Eubacteriales</taxon>
        <taxon>Clostridiaceae</taxon>
        <taxon>Clostridium</taxon>
    </lineage>
</organism>
<feature type="transmembrane region" description="Helical" evidence="1">
    <location>
        <begin position="58"/>
        <end position="81"/>
    </location>
</feature>
<feature type="transmembrane region" description="Helical" evidence="1">
    <location>
        <begin position="213"/>
        <end position="229"/>
    </location>
</feature>
<feature type="transmembrane region" description="Helical" evidence="1">
    <location>
        <begin position="101"/>
        <end position="120"/>
    </location>
</feature>
<name>A0AAW4IXK3_CLOPF</name>
<dbReference type="RefSeq" id="WP_003478812.1">
    <property type="nucleotide sequence ID" value="NZ_CATNXP010000002.1"/>
</dbReference>
<feature type="transmembrane region" description="Helical" evidence="1">
    <location>
        <begin position="188"/>
        <end position="206"/>
    </location>
</feature>
<evidence type="ECO:0000313" key="2">
    <source>
        <dbReference type="EMBL" id="MBO3358940.1"/>
    </source>
</evidence>
<keyword evidence="1" id="KW-1133">Transmembrane helix</keyword>
<keyword evidence="1" id="KW-0812">Transmembrane</keyword>